<dbReference type="PROSITE" id="PS51482">
    <property type="entry name" value="DEGV"/>
    <property type="match status" value="1"/>
</dbReference>
<dbReference type="Pfam" id="PF02645">
    <property type="entry name" value="DegV"/>
    <property type="match status" value="1"/>
</dbReference>
<dbReference type="InterPro" id="IPR003797">
    <property type="entry name" value="DegV"/>
</dbReference>
<gene>
    <name evidence="1" type="ORF">GUH15_31685</name>
</gene>
<dbReference type="EMBL" id="JAABFR010002700">
    <property type="protein sequence ID" value="MBD4340523.1"/>
    <property type="molecule type" value="Genomic_DNA"/>
</dbReference>
<accession>A0A8I0HHF6</accession>
<dbReference type="SUPFAM" id="SSF82549">
    <property type="entry name" value="DAK1/DegV-like"/>
    <property type="match status" value="1"/>
</dbReference>
<protein>
    <submittedName>
        <fullName evidence="1">DegV family protein</fullName>
    </submittedName>
</protein>
<name>A0A8I0HHF6_XANCI</name>
<evidence type="ECO:0000313" key="2">
    <source>
        <dbReference type="Proteomes" id="UP000653002"/>
    </source>
</evidence>
<dbReference type="Gene3D" id="3.40.50.10170">
    <property type="match status" value="1"/>
</dbReference>
<dbReference type="Proteomes" id="UP000653002">
    <property type="component" value="Unassembled WGS sequence"/>
</dbReference>
<feature type="non-terminal residue" evidence="1">
    <location>
        <position position="84"/>
    </location>
</feature>
<proteinExistence type="predicted"/>
<sequence length="84" mass="9566">SACDFTPEMAQKMGVEIVPFYVSLDGEHYRKEGKEIAVRDFYQFMVDNPSAYPKTSLASIEDFEEVFRRQAEAGRPTLCLCFTG</sequence>
<feature type="non-terminal residue" evidence="1">
    <location>
        <position position="1"/>
    </location>
</feature>
<comment type="caution">
    <text evidence="1">The sequence shown here is derived from an EMBL/GenBank/DDBJ whole genome shotgun (WGS) entry which is preliminary data.</text>
</comment>
<organism evidence="1 2">
    <name type="scientific">Xanthomonas citri pv. citri</name>
    <dbReference type="NCBI Taxonomy" id="611301"/>
    <lineage>
        <taxon>Bacteria</taxon>
        <taxon>Pseudomonadati</taxon>
        <taxon>Pseudomonadota</taxon>
        <taxon>Gammaproteobacteria</taxon>
        <taxon>Lysobacterales</taxon>
        <taxon>Lysobacteraceae</taxon>
        <taxon>Xanthomonas</taxon>
    </lineage>
</organism>
<evidence type="ECO:0000313" key="1">
    <source>
        <dbReference type="EMBL" id="MBD4340523.1"/>
    </source>
</evidence>
<dbReference type="AlphaFoldDB" id="A0A8I0HHF6"/>
<reference evidence="1" key="1">
    <citation type="submission" date="2020-01" db="EMBL/GenBank/DDBJ databases">
        <authorList>
            <person name="Richard D."/>
        </authorList>
    </citation>
    <scope>NUCLEOTIDE SEQUENCE</scope>
    <source>
        <strain evidence="1">JP541</strain>
    </source>
</reference>